<evidence type="ECO:0008006" key="5">
    <source>
        <dbReference type="Google" id="ProtNLM"/>
    </source>
</evidence>
<reference evidence="3 4" key="1">
    <citation type="journal article" date="2011" name="J. Bacteriol.">
        <title>Genome sequence of the algicidal bacterium Kordia algicida OT-1.</title>
        <authorList>
            <person name="Lee H.S."/>
            <person name="Kang S.G."/>
            <person name="Kwon K.K."/>
            <person name="Lee J.H."/>
            <person name="Kim S.J."/>
        </authorList>
    </citation>
    <scope>NUCLEOTIDE SEQUENCE [LARGE SCALE GENOMIC DNA]</scope>
    <source>
        <strain evidence="3 4">OT-1</strain>
    </source>
</reference>
<dbReference type="eggNOG" id="ENOG502Z8ZW">
    <property type="taxonomic scope" value="Bacteria"/>
</dbReference>
<sequence length="295" mass="33944">MKQLILWSLVLCTTGVFAQNFQGKAYYQSKTTMDMNWGGREMSAEQKKRIQERMKGFLEKVYILDFNQTASTYKEEEKIEAPGQGGRGGFGRMMMGSFSQGNQYKDVRDGVIMETKEFFGKKFLIKDSLPKLEWKMEGETKQIGKYLCFKATALKKVDELDFSKMRPRRRDRNNEKTAEEKKQDSIKAAKDPFSQVDIPKEVLVTAWYTLDIPINQGPGEYWGLPGLILEVNAYKTTILCSKIVMNPGEKEPIEAPTKGKEVTRKEYNEIVKNKMKEMRDMYRGRGRGGRGRGRG</sequence>
<dbReference type="AlphaFoldDB" id="A9DJJ2"/>
<evidence type="ECO:0000313" key="3">
    <source>
        <dbReference type="EMBL" id="EDP98113.1"/>
    </source>
</evidence>
<dbReference type="EMBL" id="ABIB01000001">
    <property type="protein sequence ID" value="EDP98113.1"/>
    <property type="molecule type" value="Genomic_DNA"/>
</dbReference>
<dbReference type="HOGENOM" id="CLU_085659_0_0_10"/>
<organism evidence="3 4">
    <name type="scientific">Kordia algicida OT-1</name>
    <dbReference type="NCBI Taxonomy" id="391587"/>
    <lineage>
        <taxon>Bacteria</taxon>
        <taxon>Pseudomonadati</taxon>
        <taxon>Bacteroidota</taxon>
        <taxon>Flavobacteriia</taxon>
        <taxon>Flavobacteriales</taxon>
        <taxon>Flavobacteriaceae</taxon>
        <taxon>Kordia</taxon>
    </lineage>
</organism>
<evidence type="ECO:0000256" key="2">
    <source>
        <dbReference type="SAM" id="SignalP"/>
    </source>
</evidence>
<feature type="chain" id="PRO_5002737524" description="GLPGLI family protein" evidence="2">
    <location>
        <begin position="19"/>
        <end position="295"/>
    </location>
</feature>
<protein>
    <recommendedName>
        <fullName evidence="5">GLPGLI family protein</fullName>
    </recommendedName>
</protein>
<comment type="caution">
    <text evidence="3">The sequence shown here is derived from an EMBL/GenBank/DDBJ whole genome shotgun (WGS) entry which is preliminary data.</text>
</comment>
<dbReference type="Proteomes" id="UP000002945">
    <property type="component" value="Unassembled WGS sequence"/>
</dbReference>
<dbReference type="RefSeq" id="WP_007095126.1">
    <property type="nucleotide sequence ID" value="NZ_CP142125.1"/>
</dbReference>
<feature type="compositionally biased region" description="Basic and acidic residues" evidence="1">
    <location>
        <begin position="172"/>
        <end position="190"/>
    </location>
</feature>
<gene>
    <name evidence="3" type="ORF">KAOT1_12887</name>
</gene>
<accession>A9DJJ2</accession>
<feature type="signal peptide" evidence="2">
    <location>
        <begin position="1"/>
        <end position="18"/>
    </location>
</feature>
<keyword evidence="2" id="KW-0732">Signal</keyword>
<evidence type="ECO:0000256" key="1">
    <source>
        <dbReference type="SAM" id="MobiDB-lite"/>
    </source>
</evidence>
<dbReference type="OrthoDB" id="1068986at2"/>
<proteinExistence type="predicted"/>
<name>A9DJJ2_9FLAO</name>
<dbReference type="InterPro" id="IPR005901">
    <property type="entry name" value="GLPGLI"/>
</dbReference>
<dbReference type="Pfam" id="PF09697">
    <property type="entry name" value="Porph_ging"/>
    <property type="match status" value="1"/>
</dbReference>
<dbReference type="STRING" id="391587.KAOT1_12887"/>
<keyword evidence="4" id="KW-1185">Reference proteome</keyword>
<evidence type="ECO:0000313" key="4">
    <source>
        <dbReference type="Proteomes" id="UP000002945"/>
    </source>
</evidence>
<dbReference type="NCBIfam" id="TIGR01200">
    <property type="entry name" value="GLPGLI"/>
    <property type="match status" value="1"/>
</dbReference>
<feature type="region of interest" description="Disordered" evidence="1">
    <location>
        <begin position="164"/>
        <end position="190"/>
    </location>
</feature>